<dbReference type="EMBL" id="LAJE02000056">
    <property type="protein sequence ID" value="OEO32753.1"/>
    <property type="molecule type" value="Genomic_DNA"/>
</dbReference>
<keyword evidence="3" id="KW-1185">Reference proteome</keyword>
<feature type="domain" description="DAGKc" evidence="1">
    <location>
        <begin position="1"/>
        <end position="131"/>
    </location>
</feature>
<dbReference type="AlphaFoldDB" id="A0A1E5XVX7"/>
<reference evidence="2 3" key="1">
    <citation type="journal article" date="2015" name="Genome Announc.">
        <title>Genome Assemblies of Three Soil-Associated Devosia species: D. insulae, D. limi, and D. soli.</title>
        <authorList>
            <person name="Hassan Y.I."/>
            <person name="Lepp D."/>
            <person name="Zhou T."/>
        </authorList>
    </citation>
    <scope>NUCLEOTIDE SEQUENCE [LARGE SCALE GENOMIC DNA]</scope>
    <source>
        <strain evidence="2 3">DS-56</strain>
    </source>
</reference>
<evidence type="ECO:0000313" key="3">
    <source>
        <dbReference type="Proteomes" id="UP000095463"/>
    </source>
</evidence>
<dbReference type="SMART" id="SM00046">
    <property type="entry name" value="DAGKc"/>
    <property type="match status" value="1"/>
</dbReference>
<proteinExistence type="predicted"/>
<dbReference type="Gene3D" id="3.40.50.10330">
    <property type="entry name" value="Probable inorganic polyphosphate/atp-NAD kinase, domain 1"/>
    <property type="match status" value="1"/>
</dbReference>
<dbReference type="GO" id="GO:0016301">
    <property type="term" value="F:kinase activity"/>
    <property type="evidence" value="ECO:0007669"/>
    <property type="project" value="InterPro"/>
</dbReference>
<dbReference type="InterPro" id="IPR016064">
    <property type="entry name" value="NAD/diacylglycerol_kinase_sf"/>
</dbReference>
<evidence type="ECO:0000259" key="1">
    <source>
        <dbReference type="PROSITE" id="PS50146"/>
    </source>
</evidence>
<name>A0A1E5XVX7_9HYPH</name>
<dbReference type="InterPro" id="IPR001206">
    <property type="entry name" value="Diacylglycerol_kinase_cat_dom"/>
</dbReference>
<organism evidence="2 3">
    <name type="scientific">Devosia insulae DS-56</name>
    <dbReference type="NCBI Taxonomy" id="1116389"/>
    <lineage>
        <taxon>Bacteria</taxon>
        <taxon>Pseudomonadati</taxon>
        <taxon>Pseudomonadota</taxon>
        <taxon>Alphaproteobacteria</taxon>
        <taxon>Hyphomicrobiales</taxon>
        <taxon>Devosiaceae</taxon>
        <taxon>Devosia</taxon>
    </lineage>
</organism>
<dbReference type="Pfam" id="PF00781">
    <property type="entry name" value="DAGK_cat"/>
    <property type="match status" value="1"/>
</dbReference>
<sequence length="315" mass="34087">MLQTKFHIVLNANSGGATRLGITAERLHGLFAERGIAVSVDADASRPFAERLQTARNSPAEALLSAGGDGTVTALAEVAIATGRSLAVLPLGTANLLARDLTIPTTLEAWFEALGEMAPRRIDVGEVNGQIFLHKVVIGAVPGIAAAREKLRGHDGFAARIAFLGHFVRRLSRLRRFAAEITPRSGEPRIERVQSIAVANNDYGEGLGQVFHRPRLDEGMLSLYLLRQLRLRDALRLATEMVLGSWRNDEVLEMESVRAVVVRTRRSLVRAMLDGEVVTLQGPLRFRTLPLALSVLAPPVAEAEPGLVEPEPEAG</sequence>
<dbReference type="InterPro" id="IPR017438">
    <property type="entry name" value="ATP-NAD_kinase_N"/>
</dbReference>
<gene>
    <name evidence="2" type="ORF">VW23_009915</name>
</gene>
<dbReference type="Pfam" id="PF19279">
    <property type="entry name" value="YegS_C"/>
    <property type="match status" value="1"/>
</dbReference>
<dbReference type="SUPFAM" id="SSF111331">
    <property type="entry name" value="NAD kinase/diacylglycerol kinase-like"/>
    <property type="match status" value="1"/>
</dbReference>
<dbReference type="PROSITE" id="PS50146">
    <property type="entry name" value="DAGK"/>
    <property type="match status" value="1"/>
</dbReference>
<dbReference type="Proteomes" id="UP000095463">
    <property type="component" value="Unassembled WGS sequence"/>
</dbReference>
<dbReference type="InterPro" id="IPR045540">
    <property type="entry name" value="YegS/DAGK_C"/>
</dbReference>
<evidence type="ECO:0000313" key="2">
    <source>
        <dbReference type="EMBL" id="OEO32753.1"/>
    </source>
</evidence>
<dbReference type="Gene3D" id="2.60.200.40">
    <property type="match status" value="1"/>
</dbReference>
<comment type="caution">
    <text evidence="2">The sequence shown here is derived from an EMBL/GenBank/DDBJ whole genome shotgun (WGS) entry which is preliminary data.</text>
</comment>
<accession>A0A1E5XVX7</accession>
<dbReference type="RefSeq" id="WP_069908088.1">
    <property type="nucleotide sequence ID" value="NZ_LAJE02000056.1"/>
</dbReference>
<protein>
    <recommendedName>
        <fullName evidence="1">DAGKc domain-containing protein</fullName>
    </recommendedName>
</protein>